<dbReference type="InterPro" id="IPR051533">
    <property type="entry name" value="WaaL-like"/>
</dbReference>
<feature type="transmembrane region" description="Helical" evidence="5">
    <location>
        <begin position="352"/>
        <end position="368"/>
    </location>
</feature>
<feature type="domain" description="O-antigen ligase-related" evidence="6">
    <location>
        <begin position="198"/>
        <end position="335"/>
    </location>
</feature>
<dbReference type="Pfam" id="PF04932">
    <property type="entry name" value="Wzy_C"/>
    <property type="match status" value="1"/>
</dbReference>
<gene>
    <name evidence="7" type="ORF">A3B54_05525</name>
</gene>
<feature type="transmembrane region" description="Helical" evidence="5">
    <location>
        <begin position="171"/>
        <end position="189"/>
    </location>
</feature>
<dbReference type="InterPro" id="IPR007016">
    <property type="entry name" value="O-antigen_ligase-rel_domated"/>
</dbReference>
<keyword evidence="2 5" id="KW-0812">Transmembrane</keyword>
<proteinExistence type="predicted"/>
<feature type="transmembrane region" description="Helical" evidence="5">
    <location>
        <begin position="196"/>
        <end position="225"/>
    </location>
</feature>
<feature type="transmembrane region" description="Helical" evidence="5">
    <location>
        <begin position="375"/>
        <end position="394"/>
    </location>
</feature>
<protein>
    <recommendedName>
        <fullName evidence="6">O-antigen ligase-related domain-containing protein</fullName>
    </recommendedName>
</protein>
<feature type="transmembrane region" description="Helical" evidence="5">
    <location>
        <begin position="319"/>
        <end position="346"/>
    </location>
</feature>
<feature type="transmembrane region" description="Helical" evidence="5">
    <location>
        <begin position="94"/>
        <end position="113"/>
    </location>
</feature>
<keyword evidence="3 5" id="KW-1133">Transmembrane helix</keyword>
<evidence type="ECO:0000256" key="5">
    <source>
        <dbReference type="SAM" id="Phobius"/>
    </source>
</evidence>
<dbReference type="PANTHER" id="PTHR37422:SF13">
    <property type="entry name" value="LIPOPOLYSACCHARIDE BIOSYNTHESIS PROTEIN PA4999-RELATED"/>
    <property type="match status" value="1"/>
</dbReference>
<feature type="transmembrane region" description="Helical" evidence="5">
    <location>
        <begin position="125"/>
        <end position="151"/>
    </location>
</feature>
<evidence type="ECO:0000256" key="4">
    <source>
        <dbReference type="ARBA" id="ARBA00023136"/>
    </source>
</evidence>
<evidence type="ECO:0000259" key="6">
    <source>
        <dbReference type="Pfam" id="PF04932"/>
    </source>
</evidence>
<sequence length="396" mass="43923">MKLLCILLISTLASLIPGQLIRFSFSQSPGAITITDILVSITVLFFLIWAFLLKKSIKVPPRIFLAATLFILAATSSTILAADNFSRKEIVISSLFLVRFAFYFLITIVLYNIVRKKEVIKWINLFLSIGFVFIVVGIIQFVIFPDLSFLASYGWDPHQARIVSTLLDPNFSGGIFTTIIAFSISLFLYKKKSVYLALAVFSFFALVLTFSRSSYLATAFVILTIGVLKSPKVIISSLAVGLIAFLLIPQTRSRIIGAVTFDETARARFISWQNALTVFKDHPLFGVGFNTYRFAQGRYGFFSPGDFGGHSGAGTDSSLLLIAATTGIFGSTFYIFLLISILQLFVKKAGSHFLHLASIATFLGLIIHSQFVNSLFFPQIMLLFWFIVGLVLAYDS</sequence>
<comment type="subcellular location">
    <subcellularLocation>
        <location evidence="1">Membrane</location>
        <topology evidence="1">Multi-pass membrane protein</topology>
    </subcellularLocation>
</comment>
<comment type="caution">
    <text evidence="7">The sequence shown here is derived from an EMBL/GenBank/DDBJ whole genome shotgun (WGS) entry which is preliminary data.</text>
</comment>
<evidence type="ECO:0000313" key="7">
    <source>
        <dbReference type="EMBL" id="OGD98613.1"/>
    </source>
</evidence>
<dbReference type="EMBL" id="MFBT01000034">
    <property type="protein sequence ID" value="OGD98613.1"/>
    <property type="molecule type" value="Genomic_DNA"/>
</dbReference>
<dbReference type="PANTHER" id="PTHR37422">
    <property type="entry name" value="TEICHURONIC ACID BIOSYNTHESIS PROTEIN TUAE"/>
    <property type="match status" value="1"/>
</dbReference>
<keyword evidence="4 5" id="KW-0472">Membrane</keyword>
<evidence type="ECO:0000256" key="3">
    <source>
        <dbReference type="ARBA" id="ARBA00022989"/>
    </source>
</evidence>
<evidence type="ECO:0000256" key="2">
    <source>
        <dbReference type="ARBA" id="ARBA00022692"/>
    </source>
</evidence>
<name>A0A1F5H399_9BACT</name>
<dbReference type="AlphaFoldDB" id="A0A1F5H399"/>
<evidence type="ECO:0000256" key="1">
    <source>
        <dbReference type="ARBA" id="ARBA00004141"/>
    </source>
</evidence>
<dbReference type="GO" id="GO:0016020">
    <property type="term" value="C:membrane"/>
    <property type="evidence" value="ECO:0007669"/>
    <property type="project" value="UniProtKB-SubCell"/>
</dbReference>
<feature type="transmembrane region" description="Helical" evidence="5">
    <location>
        <begin position="63"/>
        <end position="82"/>
    </location>
</feature>
<evidence type="ECO:0000313" key="8">
    <source>
        <dbReference type="Proteomes" id="UP000177039"/>
    </source>
</evidence>
<feature type="transmembrane region" description="Helical" evidence="5">
    <location>
        <begin position="28"/>
        <end position="51"/>
    </location>
</feature>
<dbReference type="Proteomes" id="UP000177039">
    <property type="component" value="Unassembled WGS sequence"/>
</dbReference>
<organism evidence="7 8">
    <name type="scientific">Candidatus Curtissbacteria bacterium RIFCSPLOWO2_01_FULL_42_50</name>
    <dbReference type="NCBI Taxonomy" id="1797730"/>
    <lineage>
        <taxon>Bacteria</taxon>
        <taxon>Candidatus Curtissiibacteriota</taxon>
    </lineage>
</organism>
<reference evidence="7 8" key="1">
    <citation type="journal article" date="2016" name="Nat. Commun.">
        <title>Thousands of microbial genomes shed light on interconnected biogeochemical processes in an aquifer system.</title>
        <authorList>
            <person name="Anantharaman K."/>
            <person name="Brown C.T."/>
            <person name="Hug L.A."/>
            <person name="Sharon I."/>
            <person name="Castelle C.J."/>
            <person name="Probst A.J."/>
            <person name="Thomas B.C."/>
            <person name="Singh A."/>
            <person name="Wilkins M.J."/>
            <person name="Karaoz U."/>
            <person name="Brodie E.L."/>
            <person name="Williams K.H."/>
            <person name="Hubbard S.S."/>
            <person name="Banfield J.F."/>
        </authorList>
    </citation>
    <scope>NUCLEOTIDE SEQUENCE [LARGE SCALE GENOMIC DNA]</scope>
</reference>
<accession>A0A1F5H399</accession>